<name>A0A6C0BM79_9ZZZZ</name>
<organism evidence="1">
    <name type="scientific">viral metagenome</name>
    <dbReference type="NCBI Taxonomy" id="1070528"/>
    <lineage>
        <taxon>unclassified sequences</taxon>
        <taxon>metagenomes</taxon>
        <taxon>organismal metagenomes</taxon>
    </lineage>
</organism>
<evidence type="ECO:0000313" key="1">
    <source>
        <dbReference type="EMBL" id="QHS93140.1"/>
    </source>
</evidence>
<proteinExistence type="predicted"/>
<sequence length="66" mass="7650">MILTLEESIHSHDGWMSIPVISHNDSIYPITLLLYYCPQGNPHVILTYSRSYHSPSSTIITWILHR</sequence>
<accession>A0A6C0BM79</accession>
<reference evidence="1" key="1">
    <citation type="journal article" date="2020" name="Nature">
        <title>Giant virus diversity and host interactions through global metagenomics.</title>
        <authorList>
            <person name="Schulz F."/>
            <person name="Roux S."/>
            <person name="Paez-Espino D."/>
            <person name="Jungbluth S."/>
            <person name="Walsh D.A."/>
            <person name="Denef V.J."/>
            <person name="McMahon K.D."/>
            <person name="Konstantinidis K.T."/>
            <person name="Eloe-Fadrosh E.A."/>
            <person name="Kyrpides N.C."/>
            <person name="Woyke T."/>
        </authorList>
    </citation>
    <scope>NUCLEOTIDE SEQUENCE</scope>
    <source>
        <strain evidence="1">GVMAG-M-3300017651-5</strain>
    </source>
</reference>
<dbReference type="AlphaFoldDB" id="A0A6C0BM79"/>
<protein>
    <submittedName>
        <fullName evidence="1">Uncharacterized protein</fullName>
    </submittedName>
</protein>
<dbReference type="EMBL" id="MN739197">
    <property type="protein sequence ID" value="QHS93140.1"/>
    <property type="molecule type" value="Genomic_DNA"/>
</dbReference>